<feature type="compositionally biased region" description="Polar residues" evidence="2">
    <location>
        <begin position="1"/>
        <end position="35"/>
    </location>
</feature>
<dbReference type="Proteomes" id="UP000298030">
    <property type="component" value="Unassembled WGS sequence"/>
</dbReference>
<protein>
    <recommendedName>
        <fullName evidence="3">UBA domain-containing protein</fullName>
    </recommendedName>
</protein>
<feature type="compositionally biased region" description="Low complexity" evidence="2">
    <location>
        <begin position="57"/>
        <end position="99"/>
    </location>
</feature>
<name>A0A4Y7TFS1_COPMI</name>
<organism evidence="4 5">
    <name type="scientific">Coprinellus micaceus</name>
    <name type="common">Glistening ink-cap mushroom</name>
    <name type="synonym">Coprinus micaceus</name>
    <dbReference type="NCBI Taxonomy" id="71717"/>
    <lineage>
        <taxon>Eukaryota</taxon>
        <taxon>Fungi</taxon>
        <taxon>Dikarya</taxon>
        <taxon>Basidiomycota</taxon>
        <taxon>Agaricomycotina</taxon>
        <taxon>Agaricomycetes</taxon>
        <taxon>Agaricomycetidae</taxon>
        <taxon>Agaricales</taxon>
        <taxon>Agaricineae</taxon>
        <taxon>Psathyrellaceae</taxon>
        <taxon>Coprinellus</taxon>
    </lineage>
</organism>
<dbReference type="InterPro" id="IPR019734">
    <property type="entry name" value="TPR_rpt"/>
</dbReference>
<feature type="compositionally biased region" description="Basic and acidic residues" evidence="2">
    <location>
        <begin position="465"/>
        <end position="477"/>
    </location>
</feature>
<keyword evidence="1" id="KW-0802">TPR repeat</keyword>
<keyword evidence="5" id="KW-1185">Reference proteome</keyword>
<feature type="repeat" description="TPR" evidence="1">
    <location>
        <begin position="635"/>
        <end position="668"/>
    </location>
</feature>
<dbReference type="SUPFAM" id="SSF48452">
    <property type="entry name" value="TPR-like"/>
    <property type="match status" value="1"/>
</dbReference>
<dbReference type="PANTHER" id="PTHR48125">
    <property type="entry name" value="LP07818P1"/>
    <property type="match status" value="1"/>
</dbReference>
<dbReference type="PROSITE" id="PS50005">
    <property type="entry name" value="TPR"/>
    <property type="match status" value="1"/>
</dbReference>
<dbReference type="Gene3D" id="1.10.287.110">
    <property type="entry name" value="DnaJ domain"/>
    <property type="match status" value="1"/>
</dbReference>
<feature type="compositionally biased region" description="Polar residues" evidence="2">
    <location>
        <begin position="45"/>
        <end position="56"/>
    </location>
</feature>
<dbReference type="STRING" id="71717.A0A4Y7TFS1"/>
<dbReference type="InterPro" id="IPR036869">
    <property type="entry name" value="J_dom_sf"/>
</dbReference>
<feature type="compositionally biased region" description="Polar residues" evidence="2">
    <location>
        <begin position="423"/>
        <end position="438"/>
    </location>
</feature>
<feature type="compositionally biased region" description="Pro residues" evidence="2">
    <location>
        <begin position="601"/>
        <end position="618"/>
    </location>
</feature>
<feature type="region of interest" description="Disordered" evidence="2">
    <location>
        <begin position="1"/>
        <end position="340"/>
    </location>
</feature>
<feature type="compositionally biased region" description="Low complexity" evidence="2">
    <location>
        <begin position="195"/>
        <end position="209"/>
    </location>
</feature>
<dbReference type="AlphaFoldDB" id="A0A4Y7TFS1"/>
<feature type="region of interest" description="Disordered" evidence="2">
    <location>
        <begin position="465"/>
        <end position="627"/>
    </location>
</feature>
<comment type="caution">
    <text evidence="4">The sequence shown here is derived from an EMBL/GenBank/DDBJ whole genome shotgun (WGS) entry which is preliminary data.</text>
</comment>
<dbReference type="PANTHER" id="PTHR48125:SF12">
    <property type="entry name" value="AT HOOK TRANSCRIPTION FACTOR FAMILY-RELATED"/>
    <property type="match status" value="1"/>
</dbReference>
<dbReference type="Gene3D" id="1.25.40.10">
    <property type="entry name" value="Tetratricopeptide repeat domain"/>
    <property type="match status" value="1"/>
</dbReference>
<feature type="compositionally biased region" description="Pro residues" evidence="2">
    <location>
        <begin position="554"/>
        <end position="564"/>
    </location>
</feature>
<evidence type="ECO:0000313" key="5">
    <source>
        <dbReference type="Proteomes" id="UP000298030"/>
    </source>
</evidence>
<evidence type="ECO:0000256" key="2">
    <source>
        <dbReference type="SAM" id="MobiDB-lite"/>
    </source>
</evidence>
<dbReference type="InterPro" id="IPR015940">
    <property type="entry name" value="UBA"/>
</dbReference>
<dbReference type="InterPro" id="IPR009060">
    <property type="entry name" value="UBA-like_sf"/>
</dbReference>
<dbReference type="Gene3D" id="1.10.8.10">
    <property type="entry name" value="DNA helicase RuvA subunit, C-terminal domain"/>
    <property type="match status" value="1"/>
</dbReference>
<feature type="region of interest" description="Disordered" evidence="2">
    <location>
        <begin position="814"/>
        <end position="845"/>
    </location>
</feature>
<feature type="domain" description="UBA" evidence="3">
    <location>
        <begin position="333"/>
        <end position="375"/>
    </location>
</feature>
<evidence type="ECO:0000259" key="3">
    <source>
        <dbReference type="PROSITE" id="PS50030"/>
    </source>
</evidence>
<reference evidence="4 5" key="1">
    <citation type="journal article" date="2019" name="Nat. Ecol. Evol.">
        <title>Megaphylogeny resolves global patterns of mushroom evolution.</title>
        <authorList>
            <person name="Varga T."/>
            <person name="Krizsan K."/>
            <person name="Foldi C."/>
            <person name="Dima B."/>
            <person name="Sanchez-Garcia M."/>
            <person name="Sanchez-Ramirez S."/>
            <person name="Szollosi G.J."/>
            <person name="Szarkandi J.G."/>
            <person name="Papp V."/>
            <person name="Albert L."/>
            <person name="Andreopoulos W."/>
            <person name="Angelini C."/>
            <person name="Antonin V."/>
            <person name="Barry K.W."/>
            <person name="Bougher N.L."/>
            <person name="Buchanan P."/>
            <person name="Buyck B."/>
            <person name="Bense V."/>
            <person name="Catcheside P."/>
            <person name="Chovatia M."/>
            <person name="Cooper J."/>
            <person name="Damon W."/>
            <person name="Desjardin D."/>
            <person name="Finy P."/>
            <person name="Geml J."/>
            <person name="Haridas S."/>
            <person name="Hughes K."/>
            <person name="Justo A."/>
            <person name="Karasinski D."/>
            <person name="Kautmanova I."/>
            <person name="Kiss B."/>
            <person name="Kocsube S."/>
            <person name="Kotiranta H."/>
            <person name="LaButti K.M."/>
            <person name="Lechner B.E."/>
            <person name="Liimatainen K."/>
            <person name="Lipzen A."/>
            <person name="Lukacs Z."/>
            <person name="Mihaltcheva S."/>
            <person name="Morgado L.N."/>
            <person name="Niskanen T."/>
            <person name="Noordeloos M.E."/>
            <person name="Ohm R.A."/>
            <person name="Ortiz-Santana B."/>
            <person name="Ovrebo C."/>
            <person name="Racz N."/>
            <person name="Riley R."/>
            <person name="Savchenko A."/>
            <person name="Shiryaev A."/>
            <person name="Soop K."/>
            <person name="Spirin V."/>
            <person name="Szebenyi C."/>
            <person name="Tomsovsky M."/>
            <person name="Tulloss R.E."/>
            <person name="Uehling J."/>
            <person name="Grigoriev I.V."/>
            <person name="Vagvolgyi C."/>
            <person name="Papp T."/>
            <person name="Martin F.M."/>
            <person name="Miettinen O."/>
            <person name="Hibbett D.S."/>
            <person name="Nagy L.G."/>
        </authorList>
    </citation>
    <scope>NUCLEOTIDE SEQUENCE [LARGE SCALE GENOMIC DNA]</scope>
    <source>
        <strain evidence="4 5">FP101781</strain>
    </source>
</reference>
<dbReference type="SUPFAM" id="SSF46565">
    <property type="entry name" value="Chaperone J-domain"/>
    <property type="match status" value="1"/>
</dbReference>
<dbReference type="EMBL" id="QPFP01000015">
    <property type="protein sequence ID" value="TEB32392.1"/>
    <property type="molecule type" value="Genomic_DNA"/>
</dbReference>
<sequence>MSDSFADLWSSTTPVQPQKSVPLSQQKPSTSSYSQPKPKHDVFSLLSQSSTPTTRNGSLGPGSSRPGSSMNISSSNSRPLTPSLSSGSASASRPSSGASKPTASSGDAFNDLFSGSFGGAPKPAANMTIAERAAMAEKQRLASQSKSPAASAAQSSHQWAGLDVLGGGPIAPTPSRTKKVVVDHNDDWGLGEFGAPATAKPTPQPAAKADSLLDFGDFDAAPAAVPTPSRLPKAQDSKSGSLWDLDDFTSGPSHSAAALPIQSKSQEKFDSPDFDFDFGNREYTSNGHTHHDEDDILGDLSKPVEAIRAQSVTSSSSSSTSRRQASQLSRTSSPPPHVLGQIVEMGFSLQQAKAALAKTETGTDVQAALEMLLGDGGSATPPSATRPQGSPPRQRRFQYSDDEDEDHAAARRRRQQQPPRRQTTGASSEGKSTPNLQFQADEILAQASEIGLNVLNKASFFWKQGKEKVQKAYEERAGVGSDSTDQGFPPTRTDSRDRRPKWMQDVTAHTEQDPETPRAGGSSFKDDDDEGSAFRDDDRPPHSRSQRSGASSQPAPPRPVPQPQPEVDLFSSAPSEPAEPKVYVSRWRHKKPATDSAPAPAAIPPRPTPRASPAAAPPKPKRRLPSCHGHTLDIVRQHRAKGTEAFKLGQYSVAAEEYSKAITLLPDSHLLLVPLYTNRSLARIRCGECKGAVEDAGGALGIIASPGGSWQGWNPSNEGGWEVDGGLGEPNGGYGVQRPKGSEWNDDWGRGVDLKDGWIKAVRRRAEAFEAMEKWTEARKDWEVLTGTGWVDGKTRQDAVRGLGRCKKIVDGESGANGGASIGTSRPAAVASKPKPRPKPTPAPAVVTSGEAVKAYREQVNAAEAEDALKHQLKDSVESKLLAWKKGKETNLRALLASLDTVLWEELIKEMGGKPDMAALITGGGVKKWVHPDKVRSLFVLYIPFY</sequence>
<dbReference type="PROSITE" id="PS50030">
    <property type="entry name" value="UBA"/>
    <property type="match status" value="1"/>
</dbReference>
<gene>
    <name evidence="4" type="ORF">FA13DRAFT_1731594</name>
</gene>
<feature type="compositionally biased region" description="Low complexity" evidence="2">
    <location>
        <begin position="310"/>
        <end position="332"/>
    </location>
</feature>
<proteinExistence type="predicted"/>
<accession>A0A4Y7TFS1</accession>
<dbReference type="OrthoDB" id="1717591at2759"/>
<feature type="compositionally biased region" description="Low complexity" evidence="2">
    <location>
        <begin position="142"/>
        <end position="160"/>
    </location>
</feature>
<evidence type="ECO:0000313" key="4">
    <source>
        <dbReference type="EMBL" id="TEB32392.1"/>
    </source>
</evidence>
<feature type="compositionally biased region" description="Basic and acidic residues" evidence="2">
    <location>
        <begin position="493"/>
        <end position="516"/>
    </location>
</feature>
<dbReference type="InterPro" id="IPR011990">
    <property type="entry name" value="TPR-like_helical_dom_sf"/>
</dbReference>
<feature type="compositionally biased region" description="Basic and acidic residues" evidence="2">
    <location>
        <begin position="532"/>
        <end position="541"/>
    </location>
</feature>
<evidence type="ECO:0000256" key="1">
    <source>
        <dbReference type="PROSITE-ProRule" id="PRU00339"/>
    </source>
</evidence>
<dbReference type="SUPFAM" id="SSF46934">
    <property type="entry name" value="UBA-like"/>
    <property type="match status" value="1"/>
</dbReference>
<feature type="region of interest" description="Disordered" evidence="2">
    <location>
        <begin position="367"/>
        <end position="440"/>
    </location>
</feature>